<reference evidence="3 4" key="1">
    <citation type="submission" date="2022-06" db="EMBL/GenBank/DDBJ databases">
        <title>Mesorhizobium sp. strain RP14 Genome sequencing and assembly.</title>
        <authorList>
            <person name="Kim I."/>
        </authorList>
    </citation>
    <scope>NUCLEOTIDE SEQUENCE [LARGE SCALE GENOMIC DNA]</scope>
    <source>
        <strain evidence="4">RP14(2022)</strain>
    </source>
</reference>
<dbReference type="Pfam" id="PF00188">
    <property type="entry name" value="CAP"/>
    <property type="match status" value="1"/>
</dbReference>
<evidence type="ECO:0000259" key="2">
    <source>
        <dbReference type="Pfam" id="PF00188"/>
    </source>
</evidence>
<protein>
    <submittedName>
        <fullName evidence="3">CAP domain-containing protein</fullName>
    </submittedName>
</protein>
<gene>
    <name evidence="3" type="ORF">NGM99_07955</name>
</gene>
<dbReference type="EMBL" id="JAMXQS010000004">
    <property type="protein sequence ID" value="MCO6049724.1"/>
    <property type="molecule type" value="Genomic_DNA"/>
</dbReference>
<dbReference type="CDD" id="cd05379">
    <property type="entry name" value="CAP_bacterial"/>
    <property type="match status" value="1"/>
</dbReference>
<dbReference type="InterPro" id="IPR035940">
    <property type="entry name" value="CAP_sf"/>
</dbReference>
<dbReference type="InterPro" id="IPR014044">
    <property type="entry name" value="CAP_dom"/>
</dbReference>
<proteinExistence type="predicted"/>
<dbReference type="RefSeq" id="WP_252817823.1">
    <property type="nucleotide sequence ID" value="NZ_JAMXQS010000004.1"/>
</dbReference>
<feature type="chain" id="PRO_5046939528" evidence="1">
    <location>
        <begin position="27"/>
        <end position="156"/>
    </location>
</feature>
<evidence type="ECO:0000313" key="4">
    <source>
        <dbReference type="Proteomes" id="UP001205906"/>
    </source>
</evidence>
<dbReference type="PANTHER" id="PTHR31157">
    <property type="entry name" value="SCP DOMAIN-CONTAINING PROTEIN"/>
    <property type="match status" value="1"/>
</dbReference>
<evidence type="ECO:0000256" key="1">
    <source>
        <dbReference type="SAM" id="SignalP"/>
    </source>
</evidence>
<dbReference type="Gene3D" id="3.40.33.10">
    <property type="entry name" value="CAP"/>
    <property type="match status" value="1"/>
</dbReference>
<comment type="caution">
    <text evidence="3">The sequence shown here is derived from an EMBL/GenBank/DDBJ whole genome shotgun (WGS) entry which is preliminary data.</text>
</comment>
<organism evidence="3 4">
    <name type="scientific">Mesorhizobium liriopis</name>
    <dbReference type="NCBI Taxonomy" id="2953882"/>
    <lineage>
        <taxon>Bacteria</taxon>
        <taxon>Pseudomonadati</taxon>
        <taxon>Pseudomonadota</taxon>
        <taxon>Alphaproteobacteria</taxon>
        <taxon>Hyphomicrobiales</taxon>
        <taxon>Phyllobacteriaceae</taxon>
        <taxon>Mesorhizobium</taxon>
    </lineage>
</organism>
<evidence type="ECO:0000313" key="3">
    <source>
        <dbReference type="EMBL" id="MCO6049724.1"/>
    </source>
</evidence>
<feature type="domain" description="SCP" evidence="2">
    <location>
        <begin position="44"/>
        <end position="151"/>
    </location>
</feature>
<dbReference type="PANTHER" id="PTHR31157:SF1">
    <property type="entry name" value="SCP DOMAIN-CONTAINING PROTEIN"/>
    <property type="match status" value="1"/>
</dbReference>
<feature type="signal peptide" evidence="1">
    <location>
        <begin position="1"/>
        <end position="26"/>
    </location>
</feature>
<dbReference type="Proteomes" id="UP001205906">
    <property type="component" value="Unassembled WGS sequence"/>
</dbReference>
<keyword evidence="4" id="KW-1185">Reference proteome</keyword>
<name>A0ABT1C4J5_9HYPH</name>
<keyword evidence="1" id="KW-0732">Signal</keyword>
<sequence length="156" mass="16964">MTTRICPRAPLSALLLAALLAGCAIRPSGPAEIRSGSATEILSSFRSEQGFSTVSPDKTLEAAALQQARYMAASNKMEHDTGWGRDFASRMKDAGIETAAAENIAHGRMDTAKVFQMWENSPPHRRNMLDPRFAHFGLASATAKDGKRYWALVLGR</sequence>
<dbReference type="PROSITE" id="PS51257">
    <property type="entry name" value="PROKAR_LIPOPROTEIN"/>
    <property type="match status" value="1"/>
</dbReference>
<accession>A0ABT1C4J5</accession>
<dbReference type="SUPFAM" id="SSF55797">
    <property type="entry name" value="PR-1-like"/>
    <property type="match status" value="1"/>
</dbReference>